<keyword evidence="8 14" id="KW-0791">Threonine biosynthesis</keyword>
<evidence type="ECO:0000256" key="14">
    <source>
        <dbReference type="PIRNR" id="PIRNR036497"/>
    </source>
</evidence>
<keyword evidence="11 14" id="KW-0486">Methionine biosynthesis</keyword>
<feature type="active site" description="Proton donor" evidence="15">
    <location>
        <position position="228"/>
    </location>
</feature>
<feature type="binding site" evidence="16">
    <location>
        <position position="121"/>
    </location>
    <ligand>
        <name>NADPH</name>
        <dbReference type="ChEBI" id="CHEBI:57783"/>
    </ligand>
</feature>
<dbReference type="Pfam" id="PF00742">
    <property type="entry name" value="Homoserine_dh"/>
    <property type="match status" value="1"/>
</dbReference>
<dbReference type="UniPathway" id="UPA00051">
    <property type="reaction ID" value="UER00465"/>
</dbReference>
<evidence type="ECO:0000259" key="18">
    <source>
        <dbReference type="Pfam" id="PF03447"/>
    </source>
</evidence>
<dbReference type="EC" id="1.1.1.3" evidence="5 14"/>
<evidence type="ECO:0000256" key="7">
    <source>
        <dbReference type="ARBA" id="ARBA00022605"/>
    </source>
</evidence>
<dbReference type="EMBL" id="NKCI01000113">
    <property type="protein sequence ID" value="RSL54233.1"/>
    <property type="molecule type" value="Genomic_DNA"/>
</dbReference>
<gene>
    <name evidence="19" type="ORF">CEP54_009992</name>
</gene>
<feature type="binding site" evidence="16">
    <location>
        <position position="213"/>
    </location>
    <ligand>
        <name>L-homoserine</name>
        <dbReference type="ChEBI" id="CHEBI:57476"/>
    </ligand>
</feature>
<dbReference type="InterPro" id="IPR011147">
    <property type="entry name" value="Bifunc_Aspkin/hSer_DH"/>
</dbReference>
<name>A0A428PMH9_9HYPO</name>
<sequence>MTPSIPEVSIAVIGAGGVGSVLLQQLAWVAKNKTSHRLRLVYVAIIDKALCHVDYTSIDIKSDVSTLEEKGGALPTIPQTIEYLTGASGKVIVVDNTSSQAVAEAYPLFLSKGFSVVTPNKKAFSGSWKLWKDIFDTEGTAGSMLYHECSVGAALPIISTLKELVATGDEVIRIKGVFSGTMSYLFNNFSPTQGTGGEWSDEVRKAKQLGYIEPDPRDDLNGLDVARKITILARLAGLPIESATAFPVQSLIPKELESVKSGEEFPQRLPEFDSQMNQQKEAAEKAGNVVRFIGSVDLATKQLKVGLEAFDKSHPIASLKGSDNIISFYAKRYGDLPLIVQGAGAGGPVTAMGVLGDLLKVLTRIG</sequence>
<comment type="function">
    <text evidence="13">Catalyzes the conversion of L-aspartate-beta-semialdehyde (L-Asa) to L-homoserine (L-Hse), the third step in the biosynthesis of amino acids that derive from aspartate (the aspartate family of amino acids), including methioinine and threonine, the latter of which is a precursor to isoleucine; production of homoserine leads to a branch-point in the pathway as it can either be O-phosphorylated for processing to threonine, or O-acylated for processing to methionine.</text>
</comment>
<evidence type="ECO:0000259" key="17">
    <source>
        <dbReference type="Pfam" id="PF00742"/>
    </source>
</evidence>
<keyword evidence="7 14" id="KW-0028">Amino-acid biosynthesis</keyword>
<comment type="catalytic activity">
    <reaction evidence="12">
        <text>L-homoserine + NADP(+) = L-aspartate 4-semialdehyde + NADPH + H(+)</text>
        <dbReference type="Rhea" id="RHEA:15761"/>
        <dbReference type="ChEBI" id="CHEBI:15378"/>
        <dbReference type="ChEBI" id="CHEBI:57476"/>
        <dbReference type="ChEBI" id="CHEBI:57783"/>
        <dbReference type="ChEBI" id="CHEBI:58349"/>
        <dbReference type="ChEBI" id="CHEBI:537519"/>
        <dbReference type="EC" id="1.1.1.3"/>
    </reaction>
    <physiologicalReaction direction="right-to-left" evidence="12">
        <dbReference type="Rhea" id="RHEA:15763"/>
    </physiologicalReaction>
</comment>
<comment type="cofactor">
    <cofactor evidence="1">
        <name>a metal cation</name>
        <dbReference type="ChEBI" id="CHEBI:25213"/>
    </cofactor>
</comment>
<dbReference type="PANTHER" id="PTHR43070">
    <property type="match status" value="1"/>
</dbReference>
<feature type="domain" description="Homoserine dehydrogenase catalytic" evidence="17">
    <location>
        <begin position="156"/>
        <end position="359"/>
    </location>
</feature>
<feature type="domain" description="Aspartate/homoserine dehydrogenase NAD-binding" evidence="18">
    <location>
        <begin position="14"/>
        <end position="148"/>
    </location>
</feature>
<comment type="pathway">
    <text evidence="3">Amino-acid biosynthesis; L-methionine biosynthesis via de novo pathway; L-homoserine from L-aspartate: step 3/3.</text>
</comment>
<evidence type="ECO:0000256" key="1">
    <source>
        <dbReference type="ARBA" id="ARBA00001920"/>
    </source>
</evidence>
<keyword evidence="10 14" id="KW-0560">Oxidoreductase</keyword>
<comment type="caution">
    <text evidence="19">The sequence shown here is derived from an EMBL/GenBank/DDBJ whole genome shotgun (WGS) entry which is preliminary data.</text>
</comment>
<evidence type="ECO:0000256" key="10">
    <source>
        <dbReference type="ARBA" id="ARBA00023002"/>
    </source>
</evidence>
<dbReference type="GO" id="GO:0004412">
    <property type="term" value="F:homoserine dehydrogenase activity"/>
    <property type="evidence" value="ECO:0007669"/>
    <property type="project" value="UniProtKB-EC"/>
</dbReference>
<evidence type="ECO:0000256" key="13">
    <source>
        <dbReference type="ARBA" id="ARBA00059589"/>
    </source>
</evidence>
<keyword evidence="9 14" id="KW-0521">NADP</keyword>
<evidence type="ECO:0000256" key="4">
    <source>
        <dbReference type="ARBA" id="ARBA00006753"/>
    </source>
</evidence>
<keyword evidence="20" id="KW-1185">Reference proteome</keyword>
<comment type="similarity">
    <text evidence="4 14">Belongs to the homoserine dehydrogenase family.</text>
</comment>
<evidence type="ECO:0000256" key="11">
    <source>
        <dbReference type="ARBA" id="ARBA00023167"/>
    </source>
</evidence>
<feature type="binding site" evidence="16">
    <location>
        <position position="97"/>
    </location>
    <ligand>
        <name>NADPH</name>
        <dbReference type="ChEBI" id="CHEBI:57783"/>
    </ligand>
</feature>
<dbReference type="Gene3D" id="3.40.50.720">
    <property type="entry name" value="NAD(P)-binding Rossmann-like Domain"/>
    <property type="match status" value="1"/>
</dbReference>
<dbReference type="InterPro" id="IPR036291">
    <property type="entry name" value="NAD(P)-bd_dom_sf"/>
</dbReference>
<evidence type="ECO:0000256" key="3">
    <source>
        <dbReference type="ARBA" id="ARBA00005062"/>
    </source>
</evidence>
<dbReference type="GO" id="GO:0009090">
    <property type="term" value="P:homoserine biosynthetic process"/>
    <property type="evidence" value="ECO:0007669"/>
    <property type="project" value="TreeGrafter"/>
</dbReference>
<evidence type="ECO:0000256" key="16">
    <source>
        <dbReference type="PIRSR" id="PIRSR036497-2"/>
    </source>
</evidence>
<evidence type="ECO:0000256" key="12">
    <source>
        <dbReference type="ARBA" id="ARBA00048841"/>
    </source>
</evidence>
<dbReference type="OrthoDB" id="67851at2759"/>
<dbReference type="SUPFAM" id="SSF55347">
    <property type="entry name" value="Glyceraldehyde-3-phosphate dehydrogenase-like, C-terminal domain"/>
    <property type="match status" value="1"/>
</dbReference>
<dbReference type="UniPathway" id="UPA00050">
    <property type="reaction ID" value="UER00063"/>
</dbReference>
<evidence type="ECO:0000256" key="15">
    <source>
        <dbReference type="PIRSR" id="PIRSR036497-1"/>
    </source>
</evidence>
<dbReference type="Gene3D" id="3.30.360.10">
    <property type="entry name" value="Dihydrodipicolinate Reductase, domain 2"/>
    <property type="match status" value="1"/>
</dbReference>
<dbReference type="PIRSF" id="PIRSF036497">
    <property type="entry name" value="HDH_short"/>
    <property type="match status" value="1"/>
</dbReference>
<reference evidence="19 20" key="1">
    <citation type="submission" date="2017-06" db="EMBL/GenBank/DDBJ databases">
        <title>Comparative genomic analysis of Ambrosia Fusariam Clade fungi.</title>
        <authorList>
            <person name="Stajich J.E."/>
            <person name="Carrillo J."/>
            <person name="Kijimoto T."/>
            <person name="Eskalen A."/>
            <person name="O'Donnell K."/>
            <person name="Kasson M."/>
        </authorList>
    </citation>
    <scope>NUCLEOTIDE SEQUENCE [LARGE SCALE GENOMIC DNA]</scope>
    <source>
        <strain evidence="19 20">NRRL62584</strain>
    </source>
</reference>
<dbReference type="GO" id="GO:0009088">
    <property type="term" value="P:threonine biosynthetic process"/>
    <property type="evidence" value="ECO:0007669"/>
    <property type="project" value="UniProtKB-UniPathway"/>
</dbReference>
<organism evidence="19 20">
    <name type="scientific">Fusarium duplospermum</name>
    <dbReference type="NCBI Taxonomy" id="1325734"/>
    <lineage>
        <taxon>Eukaryota</taxon>
        <taxon>Fungi</taxon>
        <taxon>Dikarya</taxon>
        <taxon>Ascomycota</taxon>
        <taxon>Pezizomycotina</taxon>
        <taxon>Sordariomycetes</taxon>
        <taxon>Hypocreomycetidae</taxon>
        <taxon>Hypocreales</taxon>
        <taxon>Nectriaceae</taxon>
        <taxon>Fusarium</taxon>
        <taxon>Fusarium solani species complex</taxon>
    </lineage>
</organism>
<evidence type="ECO:0000256" key="2">
    <source>
        <dbReference type="ARBA" id="ARBA00005056"/>
    </source>
</evidence>
<dbReference type="STRING" id="1325734.A0A428PMH9"/>
<evidence type="ECO:0000256" key="9">
    <source>
        <dbReference type="ARBA" id="ARBA00022857"/>
    </source>
</evidence>
<comment type="pathway">
    <text evidence="2">Amino-acid biosynthesis; L-threonine biosynthesis; L-threonine from L-aspartate: step 3/5.</text>
</comment>
<evidence type="ECO:0000256" key="5">
    <source>
        <dbReference type="ARBA" id="ARBA00013213"/>
    </source>
</evidence>
<feature type="binding site" evidence="16">
    <location>
        <begin position="14"/>
        <end position="19"/>
    </location>
    <ligand>
        <name>NADP(+)</name>
        <dbReference type="ChEBI" id="CHEBI:58349"/>
    </ligand>
</feature>
<dbReference type="Proteomes" id="UP000288168">
    <property type="component" value="Unassembled WGS sequence"/>
</dbReference>
<dbReference type="PANTHER" id="PTHR43070:SF5">
    <property type="entry name" value="HOMOSERINE DEHYDROGENASE"/>
    <property type="match status" value="1"/>
</dbReference>
<evidence type="ECO:0000256" key="6">
    <source>
        <dbReference type="ARBA" id="ARBA00013376"/>
    </source>
</evidence>
<dbReference type="InterPro" id="IPR022697">
    <property type="entry name" value="HDH_short"/>
</dbReference>
<evidence type="ECO:0000313" key="20">
    <source>
        <dbReference type="Proteomes" id="UP000288168"/>
    </source>
</evidence>
<dbReference type="GO" id="GO:0009086">
    <property type="term" value="P:methionine biosynthetic process"/>
    <property type="evidence" value="ECO:0007669"/>
    <property type="project" value="UniProtKB-KW"/>
</dbReference>
<accession>A0A428PMH9</accession>
<evidence type="ECO:0000313" key="19">
    <source>
        <dbReference type="EMBL" id="RSL54233.1"/>
    </source>
</evidence>
<dbReference type="InterPro" id="IPR001342">
    <property type="entry name" value="HDH_cat"/>
</dbReference>
<proteinExistence type="inferred from homology"/>
<dbReference type="SUPFAM" id="SSF51735">
    <property type="entry name" value="NAD(P)-binding Rossmann-fold domains"/>
    <property type="match status" value="1"/>
</dbReference>
<dbReference type="FunFam" id="3.30.360.10:FF:000006">
    <property type="entry name" value="Bifunctional aspartokinase/homoserine dehydrogenase"/>
    <property type="match status" value="1"/>
</dbReference>
<dbReference type="GO" id="GO:0050661">
    <property type="term" value="F:NADP binding"/>
    <property type="evidence" value="ECO:0007669"/>
    <property type="project" value="InterPro"/>
</dbReference>
<dbReference type="AlphaFoldDB" id="A0A428PMH9"/>
<evidence type="ECO:0000256" key="8">
    <source>
        <dbReference type="ARBA" id="ARBA00022697"/>
    </source>
</evidence>
<protein>
    <recommendedName>
        <fullName evidence="6 14">Homoserine dehydrogenase</fullName>
        <shortName evidence="14">HDH</shortName>
        <ecNumber evidence="5 14">1.1.1.3</ecNumber>
    </recommendedName>
</protein>
<dbReference type="InterPro" id="IPR005106">
    <property type="entry name" value="Asp/hSer_DH_NAD-bd"/>
</dbReference>
<dbReference type="Pfam" id="PF03447">
    <property type="entry name" value="NAD_binding_3"/>
    <property type="match status" value="1"/>
</dbReference>